<dbReference type="RefSeq" id="XP_065330736.1">
    <property type="nucleotide sequence ID" value="XM_065474664.1"/>
</dbReference>
<dbReference type="KEGG" id="vnx:VNE69_09144"/>
<organism evidence="2 3">
    <name type="scientific">Vairimorpha necatrix</name>
    <dbReference type="NCBI Taxonomy" id="6039"/>
    <lineage>
        <taxon>Eukaryota</taxon>
        <taxon>Fungi</taxon>
        <taxon>Fungi incertae sedis</taxon>
        <taxon>Microsporidia</taxon>
        <taxon>Nosematidae</taxon>
        <taxon>Vairimorpha</taxon>
    </lineage>
</organism>
<evidence type="ECO:0000313" key="2">
    <source>
        <dbReference type="EMBL" id="WUR04591.1"/>
    </source>
</evidence>
<dbReference type="GeneID" id="90542423"/>
<keyword evidence="1" id="KW-0175">Coiled coil</keyword>
<keyword evidence="3" id="KW-1185">Reference proteome</keyword>
<dbReference type="EMBL" id="CP142734">
    <property type="protein sequence ID" value="WUR04591.1"/>
    <property type="molecule type" value="Genomic_DNA"/>
</dbReference>
<feature type="coiled-coil region" evidence="1">
    <location>
        <begin position="25"/>
        <end position="63"/>
    </location>
</feature>
<name>A0AAX4JFF0_9MICR</name>
<proteinExistence type="predicted"/>
<dbReference type="AlphaFoldDB" id="A0AAX4JFF0"/>
<evidence type="ECO:0000256" key="1">
    <source>
        <dbReference type="SAM" id="Coils"/>
    </source>
</evidence>
<reference evidence="2" key="1">
    <citation type="journal article" date="2024" name="BMC Genomics">
        <title>Functional annotation of a divergent genome using sequence and structure-based similarity.</title>
        <authorList>
            <person name="Svedberg D."/>
            <person name="Winiger R.R."/>
            <person name="Berg A."/>
            <person name="Sharma H."/>
            <person name="Tellgren-Roth C."/>
            <person name="Debrunner-Vossbrinck B.A."/>
            <person name="Vossbrinck C.R."/>
            <person name="Barandun J."/>
        </authorList>
    </citation>
    <scope>NUCLEOTIDE SEQUENCE</scope>
    <source>
        <strain evidence="2">Illinois isolate</strain>
    </source>
</reference>
<dbReference type="Proteomes" id="UP001334084">
    <property type="component" value="Chromosome 9"/>
</dbReference>
<accession>A0AAX4JFF0</accession>
<gene>
    <name evidence="2" type="ORF">VNE69_09144</name>
</gene>
<evidence type="ECO:0000313" key="3">
    <source>
        <dbReference type="Proteomes" id="UP001334084"/>
    </source>
</evidence>
<protein>
    <submittedName>
        <fullName evidence="2">Uncharacterized protein</fullName>
    </submittedName>
</protein>
<sequence length="147" mass="17497">MNYLFFFSLCMATIEFLKNNTPSNKEKIKTKIAELKQEIEQTKKNSEIKNAKLKNDFEKQRKNILSKLNKKRVNKLRPFLGQISPDRTFIKKEEIPKIPKFEYENANSETLGNYIKKNALEKTRDEKIGDLYDDLEEFDEDFYNTDN</sequence>